<feature type="repeat" description="ANK" evidence="3">
    <location>
        <begin position="1216"/>
        <end position="1240"/>
    </location>
</feature>
<feature type="repeat" description="ANK" evidence="3">
    <location>
        <begin position="907"/>
        <end position="931"/>
    </location>
</feature>
<evidence type="ECO:0000256" key="3">
    <source>
        <dbReference type="PROSITE-ProRule" id="PRU00023"/>
    </source>
</evidence>
<dbReference type="Pfam" id="PF13637">
    <property type="entry name" value="Ank_4"/>
    <property type="match status" value="3"/>
</dbReference>
<feature type="repeat" description="ANK" evidence="3">
    <location>
        <begin position="1250"/>
        <end position="1274"/>
    </location>
</feature>
<reference evidence="6 7" key="1">
    <citation type="journal article" date="2008" name="PLoS Genet.">
        <title>Genomic islands in the pathogenic filamentous fungus Aspergillus fumigatus.</title>
        <authorList>
            <person name="Fedorova N.D."/>
            <person name="Khaldi N."/>
            <person name="Joardar V.S."/>
            <person name="Maiti R."/>
            <person name="Amedeo P."/>
            <person name="Anderson M.J."/>
            <person name="Crabtree J."/>
            <person name="Silva J.C."/>
            <person name="Badger J.H."/>
            <person name="Albarraq A."/>
            <person name="Angiuoli S."/>
            <person name="Bussey H."/>
            <person name="Bowyer P."/>
            <person name="Cotty P.J."/>
            <person name="Dyer P.S."/>
            <person name="Egan A."/>
            <person name="Galens K."/>
            <person name="Fraser-Liggett C.M."/>
            <person name="Haas B.J."/>
            <person name="Inman J.M."/>
            <person name="Kent R."/>
            <person name="Lemieux S."/>
            <person name="Malavazi I."/>
            <person name="Orvis J."/>
            <person name="Roemer T."/>
            <person name="Ronning C.M."/>
            <person name="Sundaram J.P."/>
            <person name="Sutton G."/>
            <person name="Turner G."/>
            <person name="Venter J.C."/>
            <person name="White O.R."/>
            <person name="Whitty B.R."/>
            <person name="Youngman P."/>
            <person name="Wolfe K.H."/>
            <person name="Goldman G.H."/>
            <person name="Wortman J.R."/>
            <person name="Jiang B."/>
            <person name="Denning D.W."/>
            <person name="Nierman W.C."/>
        </authorList>
    </citation>
    <scope>NUCLEOTIDE SEQUENCE [LARGE SCALE GENOMIC DNA]</scope>
    <source>
        <strain evidence="7">CBS 144.89 / FGSC A1163 / CEA10</strain>
    </source>
</reference>
<dbReference type="InterPro" id="IPR054471">
    <property type="entry name" value="GPIID_WHD"/>
</dbReference>
<feature type="repeat" description="ANK" evidence="3">
    <location>
        <begin position="1318"/>
        <end position="1342"/>
    </location>
</feature>
<proteinExistence type="predicted"/>
<dbReference type="InterPro" id="IPR056884">
    <property type="entry name" value="NPHP3-like_N"/>
</dbReference>
<feature type="repeat" description="ANK" evidence="3">
    <location>
        <begin position="839"/>
        <end position="863"/>
    </location>
</feature>
<feature type="repeat" description="ANK" evidence="3">
    <location>
        <begin position="873"/>
        <end position="897"/>
    </location>
</feature>
<keyword evidence="7" id="KW-1185">Reference proteome</keyword>
<feature type="repeat" description="ANK" evidence="3">
    <location>
        <begin position="1147"/>
        <end position="1171"/>
    </location>
</feature>
<name>B0Y996_ASPFC</name>
<dbReference type="EMBL" id="DS499600">
    <property type="protein sequence ID" value="EDP48589.1"/>
    <property type="molecule type" value="Genomic_DNA"/>
</dbReference>
<feature type="repeat" description="ANK" evidence="3">
    <location>
        <begin position="1386"/>
        <end position="1406"/>
    </location>
</feature>
<dbReference type="PROSITE" id="PS50837">
    <property type="entry name" value="NACHT"/>
    <property type="match status" value="1"/>
</dbReference>
<dbReference type="GO" id="GO:0005634">
    <property type="term" value="C:nucleus"/>
    <property type="evidence" value="ECO:0007669"/>
    <property type="project" value="TreeGrafter"/>
</dbReference>
<dbReference type="InterPro" id="IPR050776">
    <property type="entry name" value="Ank_Repeat/CDKN_Inhibitor"/>
</dbReference>
<dbReference type="SUPFAM" id="SSF48403">
    <property type="entry name" value="Ankyrin repeat"/>
    <property type="match status" value="2"/>
</dbReference>
<evidence type="ECO:0000256" key="1">
    <source>
        <dbReference type="ARBA" id="ARBA00022737"/>
    </source>
</evidence>
<evidence type="ECO:0000256" key="2">
    <source>
        <dbReference type="ARBA" id="ARBA00023043"/>
    </source>
</evidence>
<accession>B0Y996</accession>
<feature type="region of interest" description="Disordered" evidence="4">
    <location>
        <begin position="1"/>
        <end position="53"/>
    </location>
</feature>
<protein>
    <submittedName>
        <fullName evidence="6">Ankyrin repeat protein</fullName>
    </submittedName>
</protein>
<dbReference type="PROSITE" id="PS50088">
    <property type="entry name" value="ANK_REPEAT"/>
    <property type="match status" value="17"/>
</dbReference>
<feature type="compositionally biased region" description="Polar residues" evidence="4">
    <location>
        <begin position="44"/>
        <end position="53"/>
    </location>
</feature>
<keyword evidence="1" id="KW-0677">Repeat</keyword>
<evidence type="ECO:0000313" key="7">
    <source>
        <dbReference type="Proteomes" id="UP000001699"/>
    </source>
</evidence>
<dbReference type="SMART" id="SM00248">
    <property type="entry name" value="ANK"/>
    <property type="match status" value="17"/>
</dbReference>
<feature type="compositionally biased region" description="Basic and acidic residues" evidence="4">
    <location>
        <begin position="28"/>
        <end position="43"/>
    </location>
</feature>
<dbReference type="OrthoDB" id="163438at2759"/>
<dbReference type="Pfam" id="PF17100">
    <property type="entry name" value="NACHT_N"/>
    <property type="match status" value="1"/>
</dbReference>
<evidence type="ECO:0000313" key="6">
    <source>
        <dbReference type="EMBL" id="EDP48589.1"/>
    </source>
</evidence>
<dbReference type="Pfam" id="PF22939">
    <property type="entry name" value="WHD_GPIID"/>
    <property type="match status" value="1"/>
</dbReference>
<sequence length="1508" mass="168356">MSSGEKSRKKLKDFLPWPRRSSRKKNKPTADDLSRAGSEKNEGDSATANSSTSKKVFEPWLEAQQLLRKDETLDKIWVESIHILNSRLGLKSENDGNAIRVNDLRTFLNVTTERLDDKKWTIQDDSGQDDRRKKLTKVCQNILLVKDIVNSAAAASPPAAIACAGITAGLLLFIQAMEQHESLLRGLDSISSLLPRLHVIEQHFLLRETGLGAELRRSLERNMIVLCAKVLEFQSRAVCYLGKPTAKQLLKDLSKHDGWDGILGDIERYDTYIKDTISSARDFKVDSQLNTLQDKLQQIQVWQTVSEKDKKRANLFQRLYTCPYKDRKDINGKRVPGTCEWFTSHSQFTRWNESVHSELLWVSAEPGCGKSVLTRYLADEYLPSGTRTVCYFFFKDGYQDQTRATNALASILRQLLFAQPHLVQDSLLDKSETSGSQLVESFNELWNMFLHVTADVNAGEVIILLDALDECFEDDRRNLIQAIERLFLNNPGKRNVKFLMTSRPYDHIRLDFFKLERSLPTIRLSGEDEENIEKISSEIDLVITERVRDLSDKFNLTVRERDFIIEQLTSVYNRTYLWVSLTLNVLERMPGLTEGDFDRVVHDIPKDIDAAYTKMLDRSPDHGAARKLLRIVTAAARPLTLEEISLCLAIKTADQSIDDIKKELPPNEDAEKTMARAKTRIRELCGLFLVVIDRKVYLFHQTAREFLVKRRARGDTGAGRWKHSLSPEKSHYVLAEICTLYLSRFVALPGFKDYAAEFWATHFRRAAVSGGDPIAKRGRMLCRQGSEVCEVWAAIYKRSRLTFPDSNDTLIASYLGLTAIVEILLQTEDIDVESKDSEYGRTPLSWAAVNGHEGIVKLLLDTGRVDVDSKDSGGQTPLSWAAENGHEGIVKLLLDTGRVDVDSKDSGGQTPLSWAAENGHEGIVKLLLDTGRVDVDSKDSGGRTPLSWAARRGHKEIVKLLLDTGRVDVESKDSKYGRTPLSWAAENGHEGIVKLLLNTGRVDLESKDSDGQTPLSWAARSGHEGIVKLLLNTGRVDLESKDSDGQTPLSWAARRGHKEIVKLLLDTGRVDVESKDSKYGRTPLSWAAENGHEGIVKLLLDTGRVDLDSKDSDGRTPLSWAARRGHKEIVKLLLDTGRVDLDSKDSDGRPPLSWAALSGHEGIVKLLLDTGRVDVESKDSEYGRTPLSWAAVNGHEGIVKLLLDTGRVDVDSKDSGGQTPLSWAAENGHEGIVKLLLDTGRVDVDSKDSGGRTPLSWAARRGHKEIVKLLLNTGRVDLESKDSDGQTPLSWAAENGHEGIVKLLLDTGRVDVESKDSDGQTPLSWAARRGHKEIVKLLLNTGRVDLESKDSDGQTPLSWAAENGHEGIVKLLLDTGRVDVESKDSDGRTPLSWAAENGHEGIVELLHRANLGNRDCPSGYQVPDWPRQLYLVECTITLVAMNEARRRFPICSLPFFVRAPLPGAKKMTSDTTMAKSNGDWRFLPFSPDHQRLRCTAAHCGTGPTSCEK</sequence>
<feature type="repeat" description="ANK" evidence="3">
    <location>
        <begin position="1044"/>
        <end position="1068"/>
    </location>
</feature>
<feature type="repeat" description="ANK" evidence="3">
    <location>
        <begin position="1113"/>
        <end position="1137"/>
    </location>
</feature>
<dbReference type="Gene3D" id="3.40.50.300">
    <property type="entry name" value="P-loop containing nucleotide triphosphate hydrolases"/>
    <property type="match status" value="1"/>
</dbReference>
<gene>
    <name evidence="6" type="ORF">AFUB_080240</name>
</gene>
<dbReference type="PANTHER" id="PTHR24201:SF16">
    <property type="entry name" value="ANKYRIN-1-LIKE-RELATED"/>
    <property type="match status" value="1"/>
</dbReference>
<dbReference type="InterPro" id="IPR007111">
    <property type="entry name" value="NACHT_NTPase"/>
</dbReference>
<evidence type="ECO:0000259" key="5">
    <source>
        <dbReference type="PROSITE" id="PS50837"/>
    </source>
</evidence>
<organism evidence="6 7">
    <name type="scientific">Aspergillus fumigatus (strain CBS 144.89 / FGSC A1163 / CEA10)</name>
    <name type="common">Neosartorya fumigata</name>
    <dbReference type="NCBI Taxonomy" id="451804"/>
    <lineage>
        <taxon>Eukaryota</taxon>
        <taxon>Fungi</taxon>
        <taxon>Dikarya</taxon>
        <taxon>Ascomycota</taxon>
        <taxon>Pezizomycotina</taxon>
        <taxon>Eurotiomycetes</taxon>
        <taxon>Eurotiomycetidae</taxon>
        <taxon>Eurotiales</taxon>
        <taxon>Aspergillaceae</taxon>
        <taxon>Aspergillus</taxon>
        <taxon>Aspergillus subgen. Fumigati</taxon>
    </lineage>
</organism>
<dbReference type="Pfam" id="PF24883">
    <property type="entry name" value="NPHP3_N"/>
    <property type="match status" value="1"/>
</dbReference>
<feature type="repeat" description="ANK" evidence="3">
    <location>
        <begin position="976"/>
        <end position="1000"/>
    </location>
</feature>
<dbReference type="InterPro" id="IPR031359">
    <property type="entry name" value="NACHT_N"/>
</dbReference>
<dbReference type="InterPro" id="IPR036770">
    <property type="entry name" value="Ankyrin_rpt-contain_sf"/>
</dbReference>
<dbReference type="PROSITE" id="PS50297">
    <property type="entry name" value="ANK_REP_REGION"/>
    <property type="match status" value="17"/>
</dbReference>
<dbReference type="Pfam" id="PF00023">
    <property type="entry name" value="Ank"/>
    <property type="match status" value="1"/>
</dbReference>
<feature type="domain" description="NACHT" evidence="5">
    <location>
        <begin position="358"/>
        <end position="504"/>
    </location>
</feature>
<feature type="repeat" description="ANK" evidence="3">
    <location>
        <begin position="941"/>
        <end position="965"/>
    </location>
</feature>
<dbReference type="Gene3D" id="1.25.40.20">
    <property type="entry name" value="Ankyrin repeat-containing domain"/>
    <property type="match status" value="5"/>
</dbReference>
<feature type="repeat" description="ANK" evidence="3">
    <location>
        <begin position="1284"/>
        <end position="1308"/>
    </location>
</feature>
<dbReference type="InterPro" id="IPR002110">
    <property type="entry name" value="Ankyrin_rpt"/>
</dbReference>
<feature type="repeat" description="ANK" evidence="3">
    <location>
        <begin position="1079"/>
        <end position="1103"/>
    </location>
</feature>
<dbReference type="Pfam" id="PF12796">
    <property type="entry name" value="Ank_2"/>
    <property type="match status" value="4"/>
</dbReference>
<dbReference type="SUPFAM" id="SSF52540">
    <property type="entry name" value="P-loop containing nucleoside triphosphate hydrolases"/>
    <property type="match status" value="1"/>
</dbReference>
<evidence type="ECO:0000256" key="4">
    <source>
        <dbReference type="SAM" id="MobiDB-lite"/>
    </source>
</evidence>
<dbReference type="PhylomeDB" id="B0Y996"/>
<feature type="repeat" description="ANK" evidence="3">
    <location>
        <begin position="1352"/>
        <end position="1376"/>
    </location>
</feature>
<dbReference type="Proteomes" id="UP000001699">
    <property type="component" value="Unassembled WGS sequence"/>
</dbReference>
<keyword evidence="2 3" id="KW-0040">ANK repeat</keyword>
<feature type="repeat" description="ANK" evidence="3">
    <location>
        <begin position="1010"/>
        <end position="1034"/>
    </location>
</feature>
<feature type="repeat" description="ANK" evidence="3">
    <location>
        <begin position="1182"/>
        <end position="1206"/>
    </location>
</feature>
<dbReference type="InterPro" id="IPR027417">
    <property type="entry name" value="P-loop_NTPase"/>
</dbReference>
<dbReference type="HOGENOM" id="CLU_000288_34_7_1"/>
<dbReference type="PANTHER" id="PTHR24201">
    <property type="entry name" value="ANK_REP_REGION DOMAIN-CONTAINING PROTEIN"/>
    <property type="match status" value="1"/>
</dbReference>